<gene>
    <name evidence="1" type="ORF">PVW1_100024300</name>
</gene>
<evidence type="ECO:0000313" key="2">
    <source>
        <dbReference type="Proteomes" id="UP000779233"/>
    </source>
</evidence>
<dbReference type="AlphaFoldDB" id="A0A8S4H639"/>
<evidence type="ECO:0000313" key="1">
    <source>
        <dbReference type="EMBL" id="CAG9474697.1"/>
    </source>
</evidence>
<dbReference type="VEuPathDB" id="PlasmoDB:PVPAM_000042000"/>
<protein>
    <submittedName>
        <fullName evidence="1">(malaria parasite P. vivax) hypothetical protein</fullName>
    </submittedName>
</protein>
<dbReference type="EMBL" id="CAJZCX010000005">
    <property type="protein sequence ID" value="CAG9474697.1"/>
    <property type="molecule type" value="Genomic_DNA"/>
</dbReference>
<proteinExistence type="predicted"/>
<sequence length="333" mass="38561">MGFSQLKQKYPFLGEMIKFYNNLEEPVAKNDQYQDFLNLCDKENVFITNLTGNEKNTCKKILRNFILCYNPDVNKFFNCCGNLYVWLYFEIKKTGISNDNVKNIFDLPMSIEYSKRKYNSCPYITFNDGVENPENLMKLSIFNDNASIFNSMLKDKKESNYCYLIKYVYECVDIYRELNRIYEFPKICDNDPHKYACQLSNEFESYYTSQILSKEEISHNFPVLSSSTPLNEIDGCPSERIASHTVSDVKKPDTPTTGGASTALSAMVGIPPFLALIYKFTPAGKLFRFGNKKHTIITSDFDKKMENELFPVINEDSNIKDIQPKYNIGYEPI</sequence>
<organism evidence="1 2">
    <name type="scientific">Plasmodium vivax</name>
    <name type="common">malaria parasite P. vivax</name>
    <dbReference type="NCBI Taxonomy" id="5855"/>
    <lineage>
        <taxon>Eukaryota</taxon>
        <taxon>Sar</taxon>
        <taxon>Alveolata</taxon>
        <taxon>Apicomplexa</taxon>
        <taxon>Aconoidasida</taxon>
        <taxon>Haemosporida</taxon>
        <taxon>Plasmodiidae</taxon>
        <taxon>Plasmodium</taxon>
        <taxon>Plasmodium (Plasmodium)</taxon>
    </lineage>
</organism>
<reference evidence="1" key="1">
    <citation type="submission" date="2021-09" db="EMBL/GenBank/DDBJ databases">
        <authorList>
            <consortium name="Pathogen Informatics"/>
        </authorList>
    </citation>
    <scope>NUCLEOTIDE SEQUENCE</scope>
    <source>
        <strain evidence="1">PvW1</strain>
    </source>
</reference>
<accession>A0A8S4H639</accession>
<name>A0A8S4H639_PLAVI</name>
<comment type="caution">
    <text evidence="1">The sequence shown here is derived from an EMBL/GenBank/DDBJ whole genome shotgun (WGS) entry which is preliminary data.</text>
</comment>
<dbReference type="Proteomes" id="UP000779233">
    <property type="component" value="Unassembled WGS sequence"/>
</dbReference>